<evidence type="ECO:0000256" key="1">
    <source>
        <dbReference type="SAM" id="Phobius"/>
    </source>
</evidence>
<reference evidence="2 3" key="1">
    <citation type="submission" date="2019-08" db="EMBL/GenBank/DDBJ databases">
        <title>In-depth cultivation of the pig gut microbiome towards novel bacterial diversity and tailored functional studies.</title>
        <authorList>
            <person name="Wylensek D."/>
            <person name="Hitch T.C.A."/>
            <person name="Clavel T."/>
        </authorList>
    </citation>
    <scope>NUCLEOTIDE SEQUENCE [LARGE SCALE GENOMIC DNA]</scope>
    <source>
        <strain evidence="2 3">LKV-178-WT-2A</strain>
    </source>
</reference>
<dbReference type="AlphaFoldDB" id="A0A7K0KF74"/>
<comment type="caution">
    <text evidence="2">The sequence shown here is derived from an EMBL/GenBank/DDBJ whole genome shotgun (WGS) entry which is preliminary data.</text>
</comment>
<organism evidence="2 3">
    <name type="scientific">Hallella mizrahii</name>
    <dbReference type="NCBI Taxonomy" id="2606637"/>
    <lineage>
        <taxon>Bacteria</taxon>
        <taxon>Pseudomonadati</taxon>
        <taxon>Bacteroidota</taxon>
        <taxon>Bacteroidia</taxon>
        <taxon>Bacteroidales</taxon>
        <taxon>Prevotellaceae</taxon>
        <taxon>Hallella</taxon>
    </lineage>
</organism>
<proteinExistence type="predicted"/>
<dbReference type="RefSeq" id="WP_154533688.1">
    <property type="nucleotide sequence ID" value="NZ_VUNG01000009.1"/>
</dbReference>
<feature type="transmembrane region" description="Helical" evidence="1">
    <location>
        <begin position="39"/>
        <end position="62"/>
    </location>
</feature>
<keyword evidence="1" id="KW-0812">Transmembrane</keyword>
<keyword evidence="1" id="KW-0472">Membrane</keyword>
<evidence type="ECO:0000313" key="2">
    <source>
        <dbReference type="EMBL" id="MST84105.1"/>
    </source>
</evidence>
<protein>
    <submittedName>
        <fullName evidence="2">Uncharacterized protein</fullName>
    </submittedName>
</protein>
<dbReference type="Proteomes" id="UP000438914">
    <property type="component" value="Unassembled WGS sequence"/>
</dbReference>
<accession>A0A7K0KF74</accession>
<evidence type="ECO:0000313" key="3">
    <source>
        <dbReference type="Proteomes" id="UP000438914"/>
    </source>
</evidence>
<dbReference type="EMBL" id="VUNG01000009">
    <property type="protein sequence ID" value="MST84105.1"/>
    <property type="molecule type" value="Genomic_DNA"/>
</dbReference>
<sequence length="63" mass="7115">MSNKKKNNSHIPAEAVNNVAPQVKRVNHEAKQKDQGDKIVKIIFGALIVLAVIYIIWSFFIVQ</sequence>
<keyword evidence="1" id="KW-1133">Transmembrane helix</keyword>
<keyword evidence="3" id="KW-1185">Reference proteome</keyword>
<gene>
    <name evidence="2" type="ORF">FYJ73_05395</name>
</gene>
<name>A0A7K0KF74_9BACT</name>